<dbReference type="EMBL" id="HE573026">
    <property type="protein sequence ID" value="CCC51795.1"/>
    <property type="molecule type" value="Genomic_DNA"/>
</dbReference>
<feature type="signal peptide" evidence="1">
    <location>
        <begin position="1"/>
        <end position="27"/>
    </location>
</feature>
<dbReference type="Gene3D" id="3.40.30.10">
    <property type="entry name" value="Glutaredoxin"/>
    <property type="match status" value="1"/>
</dbReference>
<name>G0U7D7_TRYVY</name>
<reference evidence="2" key="1">
    <citation type="journal article" date="2012" name="Proc. Natl. Acad. Sci. U.S.A.">
        <title>Antigenic diversity is generated by distinct evolutionary mechanisms in African trypanosome species.</title>
        <authorList>
            <person name="Jackson A.P."/>
            <person name="Berry A."/>
            <person name="Aslett M."/>
            <person name="Allison H.C."/>
            <person name="Burton P."/>
            <person name="Vavrova-Anderson J."/>
            <person name="Brown R."/>
            <person name="Browne H."/>
            <person name="Corton N."/>
            <person name="Hauser H."/>
            <person name="Gamble J."/>
            <person name="Gilderthorp R."/>
            <person name="Marcello L."/>
            <person name="McQuillan J."/>
            <person name="Otto T.D."/>
            <person name="Quail M.A."/>
            <person name="Sanders M.J."/>
            <person name="van Tonder A."/>
            <person name="Ginger M.L."/>
            <person name="Field M.C."/>
            <person name="Barry J.D."/>
            <person name="Hertz-Fowler C."/>
            <person name="Berriman M."/>
        </authorList>
    </citation>
    <scope>NUCLEOTIDE SEQUENCE</scope>
    <source>
        <strain evidence="2">Y486</strain>
    </source>
</reference>
<dbReference type="CDD" id="cd03062">
    <property type="entry name" value="TRX_Fd_Sucrase"/>
    <property type="match status" value="1"/>
</dbReference>
<dbReference type="AlphaFoldDB" id="G0U7D7"/>
<dbReference type="PANTHER" id="PTHR31902">
    <property type="entry name" value="ACTIN PATCHES DISTAL PROTEIN 1"/>
    <property type="match status" value="1"/>
</dbReference>
<dbReference type="InterPro" id="IPR009737">
    <property type="entry name" value="Aim32/Apd1-like"/>
</dbReference>
<dbReference type="Pfam" id="PF06999">
    <property type="entry name" value="Suc_Fer-like"/>
    <property type="match status" value="1"/>
</dbReference>
<dbReference type="VEuPathDB" id="TriTrypDB:TvY486_1008410"/>
<organism evidence="2">
    <name type="scientific">Trypanosoma vivax (strain Y486)</name>
    <dbReference type="NCBI Taxonomy" id="1055687"/>
    <lineage>
        <taxon>Eukaryota</taxon>
        <taxon>Discoba</taxon>
        <taxon>Euglenozoa</taxon>
        <taxon>Kinetoplastea</taxon>
        <taxon>Metakinetoplastina</taxon>
        <taxon>Trypanosomatida</taxon>
        <taxon>Trypanosomatidae</taxon>
        <taxon>Trypanosoma</taxon>
        <taxon>Duttonella</taxon>
    </lineage>
</organism>
<evidence type="ECO:0000313" key="2">
    <source>
        <dbReference type="EMBL" id="CCC51795.1"/>
    </source>
</evidence>
<keyword evidence="1" id="KW-0732">Signal</keyword>
<evidence type="ECO:0000256" key="1">
    <source>
        <dbReference type="SAM" id="SignalP"/>
    </source>
</evidence>
<sequence length="289" mass="31810">MGRANRQRAFIIDIILLSFIFRKGVLEERRFASCVMDTHSAMMPSLSEQTLEDIEGLDPAQFGFDREECCGPSSLNMPSNMVLAERLFLASEVPAAHWGPKLENVPEYNVLSERLKTAGKIPLAVFHCPVADACILRFLYEAPLKSVAITQYSCFESGELPWECSGVLSCDKSNEAFIFVCAHRLRDSRCGYCGAVLVDLFRQSIRTKKGDGAPIHVYPCSHVGGHAHAGNVLVYTKKGGVCFGCFRPADVDTLVDSLLKGNGEIPQTLRMRVRGMVGFEEGLSGCSMM</sequence>
<dbReference type="PANTHER" id="PTHR31902:SF14">
    <property type="entry name" value="ACTIN PATCHES DISTAL PROTEIN 1"/>
    <property type="match status" value="1"/>
</dbReference>
<dbReference type="InterPro" id="IPR036249">
    <property type="entry name" value="Thioredoxin-like_sf"/>
</dbReference>
<proteinExistence type="predicted"/>
<dbReference type="SUPFAM" id="SSF52833">
    <property type="entry name" value="Thioredoxin-like"/>
    <property type="match status" value="1"/>
</dbReference>
<feature type="chain" id="PRO_5003410029" evidence="1">
    <location>
        <begin position="28"/>
        <end position="289"/>
    </location>
</feature>
<gene>
    <name evidence="2" type="ORF">TVY486_1008410</name>
</gene>
<protein>
    <submittedName>
        <fullName evidence="2">Uncharacterized protein</fullName>
    </submittedName>
</protein>
<accession>G0U7D7</accession>